<dbReference type="Proteomes" id="UP001529338">
    <property type="component" value="Unassembled WGS sequence"/>
</dbReference>
<evidence type="ECO:0000259" key="1">
    <source>
        <dbReference type="PROSITE" id="PS50835"/>
    </source>
</evidence>
<keyword evidence="3" id="KW-1185">Reference proteome</keyword>
<dbReference type="PROSITE" id="PS50835">
    <property type="entry name" value="IG_LIKE"/>
    <property type="match status" value="1"/>
</dbReference>
<feature type="domain" description="Ig-like" evidence="1">
    <location>
        <begin position="121"/>
        <end position="161"/>
    </location>
</feature>
<sequence>MSNARTFWSWHRRGLGSALAGAPASGSRAQLPARLALGTAHAADVPVDLLGPGDVSGVEAAQVVRSEPADGASGFPPSELAYLELRDADLPWRFSPLGPTTASLPDPEQTAPAAAQQRVQPWLALVVVTAADAEVSSGSDGLRTLTCDAADLPPSGETWAWAHVQLVGTPAGPTGDALSDPDQAFARLVCPTRLVADQQYVAALVPTFAASLAAVGLPLHPGAGPLDAAWPATGPVTLPAYHVWSFGTGDPGTFETLARRLRPRGAPAAASGVPLRLDGAGWGATAPAGRTVVMQGALRPVGGSHEAPVDATFAASLAHAVSASGTGLELRPPLYGQDYAGGATRVDATGAGWFDQLNTDARRRLAAGLAAWAVAVEQEDLCDRAWQQLADAGVQAPADQVAQTVADALAARHGVGGAAGGGGGGATLAATPATSVAALGASAASLSAAFARITAGRAAAFGRPVETSVGVPAVGVPAVAVSPSAAAAGGGPTIARLLRSGGPLARLGLGTLPAAASRVVTADRAAVEAAGTAAPAVASAGLVAAGLGEAGLVAAGLGEAGLVAAGLGEAGHAAAAPTAAGLPAPPTQRFAPTFPDAGLDALQGTAPEWILPGLDDLPDDSVLLVQTNPAFVEAFLVGLNHALARELQWRRYPLDATATMFRTFWPATTATAPDAIPPVAGWDAASDLGSHTAAGGGDLVLVLRGALLRRFPTATVYLSGQVAGGTEQVVRPTIETYVGKDTTLVGFPMTAGQVLHPATAGQVWSVVLQESVLHTRFGVDDAPDGGGTATLRTWQDLDWGHPQLAGSPVVRVAGPLLGVGRPSGPTTPLGAPPRVVWGADSASVAAALTRAPVRVRIPVSLWLTG</sequence>
<proteinExistence type="predicted"/>
<dbReference type="RefSeq" id="WP_289453395.1">
    <property type="nucleotide sequence ID" value="NZ_JAUCGQ010000001.1"/>
</dbReference>
<dbReference type="EMBL" id="JAUCGQ010000001">
    <property type="protein sequence ID" value="MDM7853879.1"/>
    <property type="molecule type" value="Genomic_DNA"/>
</dbReference>
<dbReference type="InterPro" id="IPR007110">
    <property type="entry name" value="Ig-like_dom"/>
</dbReference>
<evidence type="ECO:0000313" key="3">
    <source>
        <dbReference type="Proteomes" id="UP001529338"/>
    </source>
</evidence>
<comment type="caution">
    <text evidence="2">The sequence shown here is derived from an EMBL/GenBank/DDBJ whole genome shotgun (WGS) entry which is preliminary data.</text>
</comment>
<accession>A0ABT7SCU9</accession>
<protein>
    <recommendedName>
        <fullName evidence="1">Ig-like domain-containing protein</fullName>
    </recommendedName>
</protein>
<organism evidence="2 3">
    <name type="scientific">Cellulomonas alba</name>
    <dbReference type="NCBI Taxonomy" id="3053467"/>
    <lineage>
        <taxon>Bacteria</taxon>
        <taxon>Bacillati</taxon>
        <taxon>Actinomycetota</taxon>
        <taxon>Actinomycetes</taxon>
        <taxon>Micrococcales</taxon>
        <taxon>Cellulomonadaceae</taxon>
        <taxon>Cellulomonas</taxon>
    </lineage>
</organism>
<gene>
    <name evidence="2" type="ORF">QRT04_02950</name>
</gene>
<name>A0ABT7SCU9_9CELL</name>
<reference evidence="2 3" key="1">
    <citation type="submission" date="2023-06" db="EMBL/GenBank/DDBJ databases">
        <title>Cellulomonas sp. MW4 Whole genome sequence.</title>
        <authorList>
            <person name="Park S."/>
        </authorList>
    </citation>
    <scope>NUCLEOTIDE SEQUENCE [LARGE SCALE GENOMIC DNA]</scope>
    <source>
        <strain evidence="2 3">MW4</strain>
    </source>
</reference>
<evidence type="ECO:0000313" key="2">
    <source>
        <dbReference type="EMBL" id="MDM7853879.1"/>
    </source>
</evidence>